<evidence type="ECO:0000256" key="3">
    <source>
        <dbReference type="ARBA" id="ARBA00023125"/>
    </source>
</evidence>
<keyword evidence="3 5" id="KW-0238">DNA-binding</keyword>
<evidence type="ECO:0000259" key="6">
    <source>
        <dbReference type="PROSITE" id="PS51898"/>
    </source>
</evidence>
<feature type="domain" description="Tyr recombinase" evidence="6">
    <location>
        <begin position="210"/>
        <end position="423"/>
    </location>
</feature>
<dbReference type="EMBL" id="WTVR01000011">
    <property type="protein sequence ID" value="NMF88260.1"/>
    <property type="molecule type" value="Genomic_DNA"/>
</dbReference>
<accession>A0ABX1MPI3</accession>
<dbReference type="InterPro" id="IPR044068">
    <property type="entry name" value="CB"/>
</dbReference>
<evidence type="ECO:0000313" key="8">
    <source>
        <dbReference type="EMBL" id="NMF88260.1"/>
    </source>
</evidence>
<evidence type="ECO:0000256" key="1">
    <source>
        <dbReference type="ARBA" id="ARBA00008857"/>
    </source>
</evidence>
<dbReference type="Pfam" id="PF13495">
    <property type="entry name" value="Phage_int_SAM_4"/>
    <property type="match status" value="1"/>
</dbReference>
<evidence type="ECO:0000259" key="7">
    <source>
        <dbReference type="PROSITE" id="PS51900"/>
    </source>
</evidence>
<dbReference type="Gene3D" id="1.10.150.130">
    <property type="match status" value="1"/>
</dbReference>
<dbReference type="InterPro" id="IPR011946">
    <property type="entry name" value="Integrase_integron-type"/>
</dbReference>
<evidence type="ECO:0000313" key="9">
    <source>
        <dbReference type="Proteomes" id="UP000652074"/>
    </source>
</evidence>
<dbReference type="CDD" id="cd01193">
    <property type="entry name" value="INT_IntI_C"/>
    <property type="match status" value="1"/>
</dbReference>
<dbReference type="PROSITE" id="PS51900">
    <property type="entry name" value="CB"/>
    <property type="match status" value="1"/>
</dbReference>
<gene>
    <name evidence="8" type="ORF">GPA26_07155</name>
</gene>
<dbReference type="InterPro" id="IPR013762">
    <property type="entry name" value="Integrase-like_cat_sf"/>
</dbReference>
<keyword evidence="9" id="KW-1185">Reference proteome</keyword>
<reference evidence="8 9" key="1">
    <citation type="submission" date="2019-12" db="EMBL/GenBank/DDBJ databases">
        <title>Comparative genomics gives insights into the taxonomy of the Azoarcus-Aromatoleum group and reveals separate origins of nif in the plant-associated Azoarcus and non-plant-associated Aromatoleum sub-groups.</title>
        <authorList>
            <person name="Lafos M."/>
            <person name="Maluk M."/>
            <person name="Batista M."/>
            <person name="Junghare M."/>
            <person name="Carmona M."/>
            <person name="Faoro H."/>
            <person name="Cruz L.M."/>
            <person name="Battistoni F."/>
            <person name="De Souza E."/>
            <person name="Pedrosa F."/>
            <person name="Chen W.-M."/>
            <person name="Poole P.S."/>
            <person name="Dixon R.A."/>
            <person name="James E.K."/>
        </authorList>
    </citation>
    <scope>NUCLEOTIDE SEQUENCE [LARGE SCALE GENOMIC DNA]</scope>
    <source>
        <strain evidence="8 9">ToN1</strain>
    </source>
</reference>
<dbReference type="InterPro" id="IPR010998">
    <property type="entry name" value="Integrase_recombinase_N"/>
</dbReference>
<dbReference type="Pfam" id="PF00589">
    <property type="entry name" value="Phage_integrase"/>
    <property type="match status" value="1"/>
</dbReference>
<organism evidence="8 9">
    <name type="scientific">Aromatoleum petrolei</name>
    <dbReference type="NCBI Taxonomy" id="76116"/>
    <lineage>
        <taxon>Bacteria</taxon>
        <taxon>Pseudomonadati</taxon>
        <taxon>Pseudomonadota</taxon>
        <taxon>Betaproteobacteria</taxon>
        <taxon>Rhodocyclales</taxon>
        <taxon>Rhodocyclaceae</taxon>
        <taxon>Aromatoleum</taxon>
    </lineage>
</organism>
<comment type="caution">
    <text evidence="8">The sequence shown here is derived from an EMBL/GenBank/DDBJ whole genome shotgun (WGS) entry which is preliminary data.</text>
</comment>
<dbReference type="SUPFAM" id="SSF56349">
    <property type="entry name" value="DNA breaking-rejoining enzymes"/>
    <property type="match status" value="1"/>
</dbReference>
<evidence type="ECO:0000256" key="4">
    <source>
        <dbReference type="ARBA" id="ARBA00023172"/>
    </source>
</evidence>
<dbReference type="Proteomes" id="UP000652074">
    <property type="component" value="Unassembled WGS sequence"/>
</dbReference>
<comment type="similarity">
    <text evidence="1">Belongs to the 'phage' integrase family.</text>
</comment>
<dbReference type="PROSITE" id="PS51898">
    <property type="entry name" value="TYR_RECOMBINASE"/>
    <property type="match status" value="1"/>
</dbReference>
<feature type="domain" description="Core-binding (CB)" evidence="7">
    <location>
        <begin position="112"/>
        <end position="192"/>
    </location>
</feature>
<keyword evidence="4" id="KW-0233">DNA recombination</keyword>
<dbReference type="InterPro" id="IPR002104">
    <property type="entry name" value="Integrase_catalytic"/>
</dbReference>
<evidence type="ECO:0000256" key="2">
    <source>
        <dbReference type="ARBA" id="ARBA00022908"/>
    </source>
</evidence>
<sequence>MKPGAAEWYVRHAEDYLKAFEGRRLATHTAAEVEAWLAERGRIGRLQAWQFGQVVEAVRLLLQLAHAPAAAAVDWDFWREAGRELPATHPTLARSLAPKPSAGEVEGGKGVDALRGQLVAVIQQRNYSIRTEEAYCGWLDRFARFLKGADPRAAGAVEVKAFLQDLAVQGRVAASTQNQALNALVFLYDKVLERPLGDLGSFARAKRPQRLPVVLSRDEVVRLLGRMDGVHGMMAALLYGTGMRLMECVRLRVKDLDFEYRQIVVRDGKGQKDRVVPMPARLVDGLQAHLAKVWGLHHEDLARGAGAVFLPDALERKYPAAPREWGWQYVFPASRLSADPRSGVVRRHHLHESSLQKAVHRATREASLSKPVSCHALRHSFATHVLEAGYDIRTVQELLGHSDVSTTMIYTHVLNRGGRGVRSPLDVVG</sequence>
<protein>
    <submittedName>
        <fullName evidence="8">Integron integrase</fullName>
    </submittedName>
</protein>
<proteinExistence type="inferred from homology"/>
<dbReference type="NCBIfam" id="TIGR02249">
    <property type="entry name" value="integrase_gron"/>
    <property type="match status" value="1"/>
</dbReference>
<dbReference type="InterPro" id="IPR011010">
    <property type="entry name" value="DNA_brk_join_enz"/>
</dbReference>
<evidence type="ECO:0000256" key="5">
    <source>
        <dbReference type="PROSITE-ProRule" id="PRU01248"/>
    </source>
</evidence>
<dbReference type="PANTHER" id="PTHR30349:SF64">
    <property type="entry name" value="PROPHAGE INTEGRASE INTD-RELATED"/>
    <property type="match status" value="1"/>
</dbReference>
<dbReference type="RefSeq" id="WP_280516648.1">
    <property type="nucleotide sequence ID" value="NZ_CP059560.1"/>
</dbReference>
<dbReference type="InterPro" id="IPR004107">
    <property type="entry name" value="Integrase_SAM-like_N"/>
</dbReference>
<dbReference type="Gene3D" id="1.10.443.10">
    <property type="entry name" value="Intergrase catalytic core"/>
    <property type="match status" value="1"/>
</dbReference>
<keyword evidence="2" id="KW-0229">DNA integration</keyword>
<name>A0ABX1MPI3_9RHOO</name>
<dbReference type="PANTHER" id="PTHR30349">
    <property type="entry name" value="PHAGE INTEGRASE-RELATED"/>
    <property type="match status" value="1"/>
</dbReference>
<dbReference type="InterPro" id="IPR050090">
    <property type="entry name" value="Tyrosine_recombinase_XerCD"/>
</dbReference>